<protein>
    <submittedName>
        <fullName evidence="1">Uncharacterized protein</fullName>
    </submittedName>
</protein>
<reference evidence="2" key="1">
    <citation type="journal article" date="2022" name="Mol. Ecol. Resour.">
        <title>The genomes of chicory, endive, great burdock and yacon provide insights into Asteraceae palaeo-polyploidization history and plant inulin production.</title>
        <authorList>
            <person name="Fan W."/>
            <person name="Wang S."/>
            <person name="Wang H."/>
            <person name="Wang A."/>
            <person name="Jiang F."/>
            <person name="Liu H."/>
            <person name="Zhao H."/>
            <person name="Xu D."/>
            <person name="Zhang Y."/>
        </authorList>
    </citation>
    <scope>NUCLEOTIDE SEQUENCE [LARGE SCALE GENOMIC DNA]</scope>
    <source>
        <strain evidence="2">cv. Niubang</strain>
    </source>
</reference>
<name>A0ACB8XKE5_ARCLA</name>
<sequence>MARVKRPVHRESTIEETRPSPRRSRRNQPVVRTPVPNPTTDQVELEDASIAPLVRKSSTRGKTIKPRAGTNNEAVKRGKSSKEGATEDGSKTGEKEVATVDTPPTPNPLAIIVYKDAPSILSSTETPKVSTAPSETLVEGLFTSCSEDNVNEPIASTKIDISLIQTHTKDAQAFGFLQTDGDLATTISSRVAIEDPLEEINTETLSKPVEFDNTSLEDLFGDDDDDMHVVKLITKKKKRPLGKTYATRSRSEIPTAPEVQEPTPKKRRTVRFEDDEDDLEPLETNCHVAASVPHEQTMKEKGKKAKETTVFVTRPEIPHVTP</sequence>
<accession>A0ACB8XKE5</accession>
<organism evidence="1 2">
    <name type="scientific">Arctium lappa</name>
    <name type="common">Greater burdock</name>
    <name type="synonym">Lappa major</name>
    <dbReference type="NCBI Taxonomy" id="4217"/>
    <lineage>
        <taxon>Eukaryota</taxon>
        <taxon>Viridiplantae</taxon>
        <taxon>Streptophyta</taxon>
        <taxon>Embryophyta</taxon>
        <taxon>Tracheophyta</taxon>
        <taxon>Spermatophyta</taxon>
        <taxon>Magnoliopsida</taxon>
        <taxon>eudicotyledons</taxon>
        <taxon>Gunneridae</taxon>
        <taxon>Pentapetalae</taxon>
        <taxon>asterids</taxon>
        <taxon>campanulids</taxon>
        <taxon>Asterales</taxon>
        <taxon>Asteraceae</taxon>
        <taxon>Carduoideae</taxon>
        <taxon>Cardueae</taxon>
        <taxon>Arctiinae</taxon>
        <taxon>Arctium</taxon>
    </lineage>
</organism>
<gene>
    <name evidence="1" type="ORF">L6452_43233</name>
</gene>
<dbReference type="Proteomes" id="UP001055879">
    <property type="component" value="Linkage Group LG17"/>
</dbReference>
<reference evidence="1 2" key="2">
    <citation type="journal article" date="2022" name="Mol. Ecol. Resour.">
        <title>The genomes of chicory, endive, great burdock and yacon provide insights into Asteraceae paleo-polyploidization history and plant inulin production.</title>
        <authorList>
            <person name="Fan W."/>
            <person name="Wang S."/>
            <person name="Wang H."/>
            <person name="Wang A."/>
            <person name="Jiang F."/>
            <person name="Liu H."/>
            <person name="Zhao H."/>
            <person name="Xu D."/>
            <person name="Zhang Y."/>
        </authorList>
    </citation>
    <scope>NUCLEOTIDE SEQUENCE [LARGE SCALE GENOMIC DNA]</scope>
    <source>
        <strain evidence="2">cv. Niubang</strain>
    </source>
</reference>
<proteinExistence type="predicted"/>
<dbReference type="EMBL" id="CM042063">
    <property type="protein sequence ID" value="KAI3668156.1"/>
    <property type="molecule type" value="Genomic_DNA"/>
</dbReference>
<evidence type="ECO:0000313" key="1">
    <source>
        <dbReference type="EMBL" id="KAI3668156.1"/>
    </source>
</evidence>
<keyword evidence="2" id="KW-1185">Reference proteome</keyword>
<comment type="caution">
    <text evidence="1">The sequence shown here is derived from an EMBL/GenBank/DDBJ whole genome shotgun (WGS) entry which is preliminary data.</text>
</comment>
<evidence type="ECO:0000313" key="2">
    <source>
        <dbReference type="Proteomes" id="UP001055879"/>
    </source>
</evidence>